<keyword evidence="9 11" id="KW-0472">Membrane</keyword>
<keyword evidence="6 10" id="KW-0812">Transmembrane</keyword>
<feature type="transmembrane region" description="Helical" evidence="11">
    <location>
        <begin position="299"/>
        <end position="322"/>
    </location>
</feature>
<feature type="transmembrane region" description="Helical" evidence="11">
    <location>
        <begin position="244"/>
        <end position="265"/>
    </location>
</feature>
<feature type="transmembrane region" description="Helical" evidence="11">
    <location>
        <begin position="328"/>
        <end position="354"/>
    </location>
</feature>
<dbReference type="RefSeq" id="WP_179940326.1">
    <property type="nucleotide sequence ID" value="NZ_JACBYF010000002.1"/>
</dbReference>
<keyword evidence="5" id="KW-1003">Cell membrane</keyword>
<comment type="similarity">
    <text evidence="2">Belongs to the CPA3 antiporters (TC 2.A.63) subunit A family.</text>
</comment>
<evidence type="ECO:0000256" key="10">
    <source>
        <dbReference type="RuleBase" id="RU000320"/>
    </source>
</evidence>
<feature type="domain" description="NADH-Ubiquinone oxidoreductase (complex I) chain 5 N-terminal" evidence="13">
    <location>
        <begin position="64"/>
        <end position="111"/>
    </location>
</feature>
<feature type="transmembrane region" description="Helical" evidence="11">
    <location>
        <begin position="759"/>
        <end position="779"/>
    </location>
</feature>
<feature type="transmembrane region" description="Helical" evidence="11">
    <location>
        <begin position="110"/>
        <end position="127"/>
    </location>
</feature>
<feature type="transmembrane region" description="Helical" evidence="11">
    <location>
        <begin position="520"/>
        <end position="537"/>
    </location>
</feature>
<feature type="transmembrane region" description="Helical" evidence="11">
    <location>
        <begin position="665"/>
        <end position="686"/>
    </location>
</feature>
<evidence type="ECO:0000256" key="11">
    <source>
        <dbReference type="SAM" id="Phobius"/>
    </source>
</evidence>
<feature type="transmembrane region" description="Helical" evidence="11">
    <location>
        <begin position="164"/>
        <end position="185"/>
    </location>
</feature>
<dbReference type="Pfam" id="PF13244">
    <property type="entry name" value="MbhD"/>
    <property type="match status" value="1"/>
</dbReference>
<dbReference type="PANTHER" id="PTHR43373:SF1">
    <property type="entry name" value="NA(+)_H(+) ANTIPORTER SUBUNIT A"/>
    <property type="match status" value="1"/>
</dbReference>
<feature type="transmembrane region" description="Helical" evidence="11">
    <location>
        <begin position="639"/>
        <end position="659"/>
    </location>
</feature>
<accession>A0ABX2SYA4</accession>
<dbReference type="Pfam" id="PF00361">
    <property type="entry name" value="Proton_antipo_M"/>
    <property type="match status" value="1"/>
</dbReference>
<name>A0ABX2SYA4_9BACL</name>
<comment type="caution">
    <text evidence="16">The sequence shown here is derived from an EMBL/GenBank/DDBJ whole genome shotgun (WGS) entry which is preliminary data.</text>
</comment>
<keyword evidence="7 11" id="KW-1133">Transmembrane helix</keyword>
<evidence type="ECO:0000259" key="13">
    <source>
        <dbReference type="Pfam" id="PF00662"/>
    </source>
</evidence>
<feature type="transmembrane region" description="Helical" evidence="11">
    <location>
        <begin position="133"/>
        <end position="152"/>
    </location>
</feature>
<keyword evidence="8" id="KW-0406">Ion transport</keyword>
<evidence type="ECO:0000256" key="7">
    <source>
        <dbReference type="ARBA" id="ARBA00022989"/>
    </source>
</evidence>
<dbReference type="InterPro" id="IPR001516">
    <property type="entry name" value="Proton_antipo_N"/>
</dbReference>
<evidence type="ECO:0000256" key="6">
    <source>
        <dbReference type="ARBA" id="ARBA00022692"/>
    </source>
</evidence>
<dbReference type="InterPro" id="IPR001750">
    <property type="entry name" value="ND/Mrp_TM"/>
</dbReference>
<protein>
    <submittedName>
        <fullName evidence="16">DUF4040 domain-containing protein</fullName>
    </submittedName>
</protein>
<feature type="transmembrane region" description="Helical" evidence="11">
    <location>
        <begin position="419"/>
        <end position="441"/>
    </location>
</feature>
<evidence type="ECO:0000256" key="8">
    <source>
        <dbReference type="ARBA" id="ARBA00023065"/>
    </source>
</evidence>
<keyword evidence="4" id="KW-0050">Antiport</keyword>
<dbReference type="InterPro" id="IPR050616">
    <property type="entry name" value="CPA3_Na-H_Antiporter_A"/>
</dbReference>
<evidence type="ECO:0000259" key="15">
    <source>
        <dbReference type="Pfam" id="PF20501"/>
    </source>
</evidence>
<dbReference type="Proteomes" id="UP000531840">
    <property type="component" value="Unassembled WGS sequence"/>
</dbReference>
<evidence type="ECO:0000256" key="1">
    <source>
        <dbReference type="ARBA" id="ARBA00004651"/>
    </source>
</evidence>
<evidence type="ECO:0000256" key="9">
    <source>
        <dbReference type="ARBA" id="ARBA00023136"/>
    </source>
</evidence>
<keyword evidence="3" id="KW-0813">Transport</keyword>
<feature type="domain" description="MrpA C-terminal/MbhD" evidence="14">
    <location>
        <begin position="624"/>
        <end position="683"/>
    </location>
</feature>
<gene>
    <name evidence="16" type="ORF">HZY85_02035</name>
</gene>
<feature type="transmembrane region" description="Helical" evidence="11">
    <location>
        <begin position="30"/>
        <end position="57"/>
    </location>
</feature>
<evidence type="ECO:0000256" key="5">
    <source>
        <dbReference type="ARBA" id="ARBA00022475"/>
    </source>
</evidence>
<sequence>MLQVSILLPLLAIFLVPFIRKNIKNIHLGTFVIFIPLSLFLYFLSTISKINASEIIINKLNFASNVGLDINLKLDGLSLLFALLITGIGTLVILYSTYYMEKTDPKLHKFYIFLMLFMSAMLGVVLSDNLLSMYMFWEFTSVSSFLLISYWHENDASRRGALKSLVITVFGGVLMLLGIFVLQQITGSFNISEIIEYSLNNKFDSRITIAMILIIFGAFTKSAQFPFHIWLPDAMAAPTPISSYLHSATMVKAGIYLLLRIGIVFSYNELFGNILITFGAITMLLGSINAVFLKDLKGILAYSTISQLGMMTLMIGIGNIGLANNSNYIYTFAFYTVCFHIINHAAFKASLFMVTGIIDHTFHSRDITLIRGARAFLPISFIISIMAGMSMAGVPPFSGFFSKEFFLTVVYGLISYNKLYLIVAIMTVVAALGTFVYSMILAFKPFLGVYNDTVLNGHKMHIASKGIIVSPAILAFFTIANNFFKDNIVIPAQKAVLANDIAQKEIISHVHHDGLFTSELITTIAVIVLGGFIYITFASKNTVYNYSPVIISIQKLYDKTGSALHNIAGILHDTFITNKIRRNMSYIFVTLSATVIGGYFAIGNPQLINTFSKIHLFNVLIAVGVLVCCIALSIMTNRLVLIMTSSGIGYLMTALYVTFRAPDLAMTQFVIESISTIIFLVAFILLTDKTKHEEKQKFKLTNAIIATLTGLSFIIVGLVSFAQKNPSKISEFYIENVIPSGGGNIVNVIIVDFRGFDTLFEITVMSVVALIIYSMFKILKKIKGGNKSEN</sequence>
<feature type="transmembrane region" description="Helical" evidence="11">
    <location>
        <begin position="698"/>
        <end position="722"/>
    </location>
</feature>
<dbReference type="InterPro" id="IPR046806">
    <property type="entry name" value="MrpA_C/MbhE"/>
</dbReference>
<feature type="transmembrane region" description="Helical" evidence="11">
    <location>
        <begin position="375"/>
        <end position="399"/>
    </location>
</feature>
<feature type="transmembrane region" description="Helical" evidence="11">
    <location>
        <begin position="614"/>
        <end position="632"/>
    </location>
</feature>
<keyword evidence="17" id="KW-1185">Reference proteome</keyword>
<dbReference type="EMBL" id="JACBYF010000002">
    <property type="protein sequence ID" value="NYS46972.1"/>
    <property type="molecule type" value="Genomic_DNA"/>
</dbReference>
<feature type="transmembrane region" description="Helical" evidence="11">
    <location>
        <begin position="205"/>
        <end position="223"/>
    </location>
</feature>
<organism evidence="16 17">
    <name type="scientific">Gemelliphila palaticanis</name>
    <dbReference type="NCBI Taxonomy" id="81950"/>
    <lineage>
        <taxon>Bacteria</taxon>
        <taxon>Bacillati</taxon>
        <taxon>Bacillota</taxon>
        <taxon>Bacilli</taxon>
        <taxon>Bacillales</taxon>
        <taxon>Gemellaceae</taxon>
        <taxon>Gemelliphila</taxon>
    </lineage>
</organism>
<feature type="transmembrane region" description="Helical" evidence="11">
    <location>
        <begin position="77"/>
        <end position="98"/>
    </location>
</feature>
<evidence type="ECO:0000313" key="17">
    <source>
        <dbReference type="Proteomes" id="UP000531840"/>
    </source>
</evidence>
<dbReference type="Pfam" id="PF00662">
    <property type="entry name" value="Proton_antipo_N"/>
    <property type="match status" value="1"/>
</dbReference>
<proteinExistence type="inferred from homology"/>
<dbReference type="PRINTS" id="PR01434">
    <property type="entry name" value="NADHDHGNASE5"/>
</dbReference>
<evidence type="ECO:0000259" key="12">
    <source>
        <dbReference type="Pfam" id="PF00361"/>
    </source>
</evidence>
<reference evidence="16 17" key="1">
    <citation type="submission" date="2020-07" db="EMBL/GenBank/DDBJ databases">
        <title>MOT database genomes.</title>
        <authorList>
            <person name="Joseph S."/>
            <person name="Aduse-Opoku J."/>
            <person name="Hashim A."/>
            <person name="Wade W."/>
            <person name="Curtis M."/>
        </authorList>
    </citation>
    <scope>NUCLEOTIDE SEQUENCE [LARGE SCALE GENOMIC DNA]</scope>
    <source>
        <strain evidence="16 17">CIP 106318</strain>
    </source>
</reference>
<feature type="transmembrane region" description="Helical" evidence="11">
    <location>
        <begin position="462"/>
        <end position="484"/>
    </location>
</feature>
<evidence type="ECO:0000256" key="3">
    <source>
        <dbReference type="ARBA" id="ARBA00022448"/>
    </source>
</evidence>
<dbReference type="PANTHER" id="PTHR43373">
    <property type="entry name" value="NA(+)/H(+) ANTIPORTER SUBUNIT"/>
    <property type="match status" value="1"/>
</dbReference>
<dbReference type="Pfam" id="PF20501">
    <property type="entry name" value="MbhE"/>
    <property type="match status" value="1"/>
</dbReference>
<dbReference type="InterPro" id="IPR025383">
    <property type="entry name" value="MrpA_C/MbhD"/>
</dbReference>
<feature type="transmembrane region" description="Helical" evidence="11">
    <location>
        <begin position="271"/>
        <end position="292"/>
    </location>
</feature>
<evidence type="ECO:0000313" key="16">
    <source>
        <dbReference type="EMBL" id="NYS46972.1"/>
    </source>
</evidence>
<feature type="domain" description="MrpA C-terminal/MbhE" evidence="15">
    <location>
        <begin position="701"/>
        <end position="777"/>
    </location>
</feature>
<evidence type="ECO:0000256" key="4">
    <source>
        <dbReference type="ARBA" id="ARBA00022449"/>
    </source>
</evidence>
<feature type="domain" description="NADH:quinone oxidoreductase/Mrp antiporter transmembrane" evidence="12">
    <location>
        <begin position="127"/>
        <end position="424"/>
    </location>
</feature>
<comment type="subcellular location">
    <subcellularLocation>
        <location evidence="1">Cell membrane</location>
        <topology evidence="1">Multi-pass membrane protein</topology>
    </subcellularLocation>
    <subcellularLocation>
        <location evidence="10">Membrane</location>
        <topology evidence="10">Multi-pass membrane protein</topology>
    </subcellularLocation>
</comment>
<feature type="transmembrane region" description="Helical" evidence="11">
    <location>
        <begin position="584"/>
        <end position="602"/>
    </location>
</feature>
<evidence type="ECO:0000259" key="14">
    <source>
        <dbReference type="Pfam" id="PF13244"/>
    </source>
</evidence>
<feature type="transmembrane region" description="Helical" evidence="11">
    <location>
        <begin position="6"/>
        <end position="23"/>
    </location>
</feature>
<evidence type="ECO:0000256" key="2">
    <source>
        <dbReference type="ARBA" id="ARBA00008483"/>
    </source>
</evidence>